<feature type="compositionally biased region" description="Low complexity" evidence="2">
    <location>
        <begin position="50"/>
        <end position="84"/>
    </location>
</feature>
<feature type="region of interest" description="Disordered" evidence="2">
    <location>
        <begin position="1"/>
        <end position="20"/>
    </location>
</feature>
<dbReference type="Gene3D" id="2.40.260.10">
    <property type="entry name" value="Sortase"/>
    <property type="match status" value="1"/>
</dbReference>
<evidence type="ECO:0000256" key="2">
    <source>
        <dbReference type="SAM" id="MobiDB-lite"/>
    </source>
</evidence>
<organism evidence="3 4">
    <name type="scientific">Cryobacterium melibiosiphilum</name>
    <dbReference type="NCBI Taxonomy" id="995039"/>
    <lineage>
        <taxon>Bacteria</taxon>
        <taxon>Bacillati</taxon>
        <taxon>Actinomycetota</taxon>
        <taxon>Actinomycetes</taxon>
        <taxon>Micrococcales</taxon>
        <taxon>Microbacteriaceae</taxon>
        <taxon>Cryobacterium</taxon>
    </lineage>
</organism>
<dbReference type="AlphaFoldDB" id="A0A3A5M8P8"/>
<sequence length="239" mass="24304">MTVVASRVLRRSGSVPPARRRGGSTLIGVLALVAGALVLTGCSTASLASSDAGADATVPPAASPDLSAATPTPSPSPSSVTPQPDEAPATLGRGIEPASLTVPKLGLTEALVPLGIQADGTMEVPADYDDVGYFTGGGRPGGIGPTVIAGHVDSRSGPAVFFRLGELVPGDRFTLTGVDGTGYEYEVVKVEDHAKAAFPTVDVFGAIMRDEVRLITCGGEYNEAIGRYVDNLVVFAARV</sequence>
<dbReference type="InterPro" id="IPR005754">
    <property type="entry name" value="Sortase"/>
</dbReference>
<dbReference type="InterPro" id="IPR042001">
    <property type="entry name" value="Sortase_F"/>
</dbReference>
<proteinExistence type="predicted"/>
<name>A0A3A5M8P8_9MICO</name>
<feature type="region of interest" description="Disordered" evidence="2">
    <location>
        <begin position="50"/>
        <end position="93"/>
    </location>
</feature>
<dbReference type="EMBL" id="QZVS01000095">
    <property type="protein sequence ID" value="RJT85611.1"/>
    <property type="molecule type" value="Genomic_DNA"/>
</dbReference>
<keyword evidence="1" id="KW-0378">Hydrolase</keyword>
<gene>
    <name evidence="3" type="ORF">D6T64_18475</name>
</gene>
<accession>A0A3A5M8P8</accession>
<keyword evidence="4" id="KW-1185">Reference proteome</keyword>
<protein>
    <submittedName>
        <fullName evidence="3">Class F sortase</fullName>
    </submittedName>
</protein>
<evidence type="ECO:0000313" key="4">
    <source>
        <dbReference type="Proteomes" id="UP000272015"/>
    </source>
</evidence>
<evidence type="ECO:0000313" key="3">
    <source>
        <dbReference type="EMBL" id="RJT85611.1"/>
    </source>
</evidence>
<dbReference type="RefSeq" id="WP_119976155.1">
    <property type="nucleotide sequence ID" value="NZ_JBHSQA010000009.1"/>
</dbReference>
<dbReference type="InterPro" id="IPR023365">
    <property type="entry name" value="Sortase_dom-sf"/>
</dbReference>
<reference evidence="3 4" key="1">
    <citation type="submission" date="2018-09" db="EMBL/GenBank/DDBJ databases">
        <title>Novel species of Cryobacterium.</title>
        <authorList>
            <person name="Liu Q."/>
            <person name="Xin Y.-H."/>
        </authorList>
    </citation>
    <scope>NUCLEOTIDE SEQUENCE [LARGE SCALE GENOMIC DNA]</scope>
    <source>
        <strain evidence="3 4">Hh39</strain>
    </source>
</reference>
<comment type="caution">
    <text evidence="3">The sequence shown here is derived from an EMBL/GenBank/DDBJ whole genome shotgun (WGS) entry which is preliminary data.</text>
</comment>
<dbReference type="OrthoDB" id="525039at2"/>
<dbReference type="GO" id="GO:0016787">
    <property type="term" value="F:hydrolase activity"/>
    <property type="evidence" value="ECO:0007669"/>
    <property type="project" value="UniProtKB-KW"/>
</dbReference>
<dbReference type="CDD" id="cd05829">
    <property type="entry name" value="Sortase_F"/>
    <property type="match status" value="1"/>
</dbReference>
<dbReference type="SUPFAM" id="SSF63817">
    <property type="entry name" value="Sortase"/>
    <property type="match status" value="1"/>
</dbReference>
<evidence type="ECO:0000256" key="1">
    <source>
        <dbReference type="ARBA" id="ARBA00022801"/>
    </source>
</evidence>
<dbReference type="Pfam" id="PF04203">
    <property type="entry name" value="Sortase"/>
    <property type="match status" value="1"/>
</dbReference>
<dbReference type="Proteomes" id="UP000272015">
    <property type="component" value="Unassembled WGS sequence"/>
</dbReference>